<evidence type="ECO:0000313" key="2">
    <source>
        <dbReference type="Proteomes" id="UP001419268"/>
    </source>
</evidence>
<dbReference type="Proteomes" id="UP001419268">
    <property type="component" value="Unassembled WGS sequence"/>
</dbReference>
<proteinExistence type="predicted"/>
<name>A0AAP0P2B1_9MAGN</name>
<reference evidence="1 2" key="1">
    <citation type="submission" date="2024-01" db="EMBL/GenBank/DDBJ databases">
        <title>Genome assemblies of Stephania.</title>
        <authorList>
            <person name="Yang L."/>
        </authorList>
    </citation>
    <scope>NUCLEOTIDE SEQUENCE [LARGE SCALE GENOMIC DNA]</scope>
    <source>
        <strain evidence="1">JXDWG</strain>
        <tissue evidence="1">Leaf</tissue>
    </source>
</reference>
<gene>
    <name evidence="1" type="ORF">Scep_014961</name>
</gene>
<protein>
    <submittedName>
        <fullName evidence="1">Uncharacterized protein</fullName>
    </submittedName>
</protein>
<dbReference type="AlphaFoldDB" id="A0AAP0P2B1"/>
<dbReference type="EMBL" id="JBBNAG010000006">
    <property type="protein sequence ID" value="KAK9126115.1"/>
    <property type="molecule type" value="Genomic_DNA"/>
</dbReference>
<sequence length="72" mass="8595">MLKTQNEPSLSHFIKHLDCMFYTPIRSILNLKKKLHVQQIIQGYFKLSLTNNIHFESESNLKHDLNKHQNFT</sequence>
<accession>A0AAP0P2B1</accession>
<comment type="caution">
    <text evidence="1">The sequence shown here is derived from an EMBL/GenBank/DDBJ whole genome shotgun (WGS) entry which is preliminary data.</text>
</comment>
<keyword evidence="2" id="KW-1185">Reference proteome</keyword>
<organism evidence="1 2">
    <name type="scientific">Stephania cephalantha</name>
    <dbReference type="NCBI Taxonomy" id="152367"/>
    <lineage>
        <taxon>Eukaryota</taxon>
        <taxon>Viridiplantae</taxon>
        <taxon>Streptophyta</taxon>
        <taxon>Embryophyta</taxon>
        <taxon>Tracheophyta</taxon>
        <taxon>Spermatophyta</taxon>
        <taxon>Magnoliopsida</taxon>
        <taxon>Ranunculales</taxon>
        <taxon>Menispermaceae</taxon>
        <taxon>Menispermoideae</taxon>
        <taxon>Cissampelideae</taxon>
        <taxon>Stephania</taxon>
    </lineage>
</organism>
<evidence type="ECO:0000313" key="1">
    <source>
        <dbReference type="EMBL" id="KAK9126115.1"/>
    </source>
</evidence>